<dbReference type="Gene3D" id="4.10.240.10">
    <property type="entry name" value="Zn(2)-C6 fungal-type DNA-binding domain"/>
    <property type="match status" value="1"/>
</dbReference>
<keyword evidence="5" id="KW-0238">DNA-binding</keyword>
<dbReference type="GO" id="GO:0005634">
    <property type="term" value="C:nucleus"/>
    <property type="evidence" value="ECO:0007669"/>
    <property type="project" value="UniProtKB-SubCell"/>
</dbReference>
<dbReference type="SMART" id="SM00906">
    <property type="entry name" value="Fungal_trans"/>
    <property type="match status" value="1"/>
</dbReference>
<accession>A0A0U1LP06</accession>
<comment type="subcellular location">
    <subcellularLocation>
        <location evidence="1">Nucleus</location>
    </subcellularLocation>
</comment>
<reference evidence="10 11" key="1">
    <citation type="submission" date="2015-04" db="EMBL/GenBank/DDBJ databases">
        <authorList>
            <person name="Syromyatnikov M.Y."/>
            <person name="Popov V.N."/>
        </authorList>
    </citation>
    <scope>NUCLEOTIDE SEQUENCE [LARGE SCALE GENOMIC DNA]</scope>
    <source>
        <strain evidence="10">WF-38-12</strain>
    </source>
</reference>
<dbReference type="Proteomes" id="UP000054383">
    <property type="component" value="Unassembled WGS sequence"/>
</dbReference>
<name>A0A0U1LP06_TALIS</name>
<organism evidence="10 11">
    <name type="scientific">Talaromyces islandicus</name>
    <name type="common">Penicillium islandicum</name>
    <dbReference type="NCBI Taxonomy" id="28573"/>
    <lineage>
        <taxon>Eukaryota</taxon>
        <taxon>Fungi</taxon>
        <taxon>Dikarya</taxon>
        <taxon>Ascomycota</taxon>
        <taxon>Pezizomycotina</taxon>
        <taxon>Eurotiomycetes</taxon>
        <taxon>Eurotiomycetidae</taxon>
        <taxon>Eurotiales</taxon>
        <taxon>Trichocomaceae</taxon>
        <taxon>Talaromyces</taxon>
        <taxon>Talaromyces sect. Islandici</taxon>
    </lineage>
</organism>
<sequence length="527" mass="59322">MSDQLDSFPKSRIRTACRRCQQRKIKCGGEFPSCSACQKAGVSCVREGKQEVQRSYIAGIEQRVKWLESLVRESRPDINLDHGRVSATNNIAPNQPVLQQGVTLPSPSSPLRFENLPGFPEEPSGGNVPTQQAEVQLTNPIEVPRHRQLKQAHEIGLVSLSSGGEARYIGPSSGYFFADLRDIKVLPILEVSLLEQEMRTRVFWVIYTLDRTLAILMGRPIGIRDEACELRLPMDISDSQYDVGLTEERSADASPTHITYAIHLFRLARLNSEIKYVMHSICRDPPAYAYPPVRDMSTWQQEMIGRLNDWAADIPINSCSDLAATMAEIRHHEAILLVHRPNPRIPEPSEDSLLVCFHHAAETLRKYGTLYRTDYSPLLYTRLTVHSVFLSTLIMLYAVWKIPNIASQVSKHFEQFMADIKIALNILSSIGEHWLEAKKTRDCVDELSDATVKWLLSGRVQLTKTTSHTNVPSFGLQNPEPSAPPSSSSPAGFDSVELLEDPGSLMSTEWSDLPDFDNLMWEILNFK</sequence>
<evidence type="ECO:0000256" key="7">
    <source>
        <dbReference type="ARBA" id="ARBA00023242"/>
    </source>
</evidence>
<dbReference type="CDD" id="cd00067">
    <property type="entry name" value="GAL4"/>
    <property type="match status" value="1"/>
</dbReference>
<dbReference type="AlphaFoldDB" id="A0A0U1LP06"/>
<dbReference type="PANTHER" id="PTHR47782:SF1">
    <property type="entry name" value="PYRIMIDINE PATHWAY REGULATORY PROTEIN 1"/>
    <property type="match status" value="1"/>
</dbReference>
<dbReference type="SUPFAM" id="SSF57701">
    <property type="entry name" value="Zn2/Cys6 DNA-binding domain"/>
    <property type="match status" value="1"/>
</dbReference>
<keyword evidence="4" id="KW-0805">Transcription regulation</keyword>
<dbReference type="OMA" id="EIRHHEA"/>
<dbReference type="InterPro" id="IPR036864">
    <property type="entry name" value="Zn2-C6_fun-type_DNA-bd_sf"/>
</dbReference>
<dbReference type="SMART" id="SM00066">
    <property type="entry name" value="GAL4"/>
    <property type="match status" value="1"/>
</dbReference>
<evidence type="ECO:0000256" key="1">
    <source>
        <dbReference type="ARBA" id="ARBA00004123"/>
    </source>
</evidence>
<evidence type="ECO:0000256" key="3">
    <source>
        <dbReference type="ARBA" id="ARBA00022833"/>
    </source>
</evidence>
<evidence type="ECO:0000256" key="2">
    <source>
        <dbReference type="ARBA" id="ARBA00022723"/>
    </source>
</evidence>
<keyword evidence="2" id="KW-0479">Metal-binding</keyword>
<gene>
    <name evidence="10" type="ORF">PISL3812_02126</name>
</gene>
<dbReference type="InterPro" id="IPR052202">
    <property type="entry name" value="Yeast_MetPath_Reg"/>
</dbReference>
<evidence type="ECO:0000256" key="6">
    <source>
        <dbReference type="ARBA" id="ARBA00023163"/>
    </source>
</evidence>
<dbReference type="CDD" id="cd14653">
    <property type="entry name" value="ZIP_Gal4p-like"/>
    <property type="match status" value="1"/>
</dbReference>
<protein>
    <submittedName>
        <fullName evidence="10">Transcriptional activator protein acu-15</fullName>
    </submittedName>
</protein>
<evidence type="ECO:0000313" key="11">
    <source>
        <dbReference type="Proteomes" id="UP000054383"/>
    </source>
</evidence>
<dbReference type="STRING" id="28573.A0A0U1LP06"/>
<dbReference type="GO" id="GO:0043565">
    <property type="term" value="F:sequence-specific DNA binding"/>
    <property type="evidence" value="ECO:0007669"/>
    <property type="project" value="TreeGrafter"/>
</dbReference>
<feature type="region of interest" description="Disordered" evidence="8">
    <location>
        <begin position="470"/>
        <end position="494"/>
    </location>
</feature>
<dbReference type="EMBL" id="CVMT01000002">
    <property type="protein sequence ID" value="CRG84961.1"/>
    <property type="molecule type" value="Genomic_DNA"/>
</dbReference>
<dbReference type="GO" id="GO:0045944">
    <property type="term" value="P:positive regulation of transcription by RNA polymerase II"/>
    <property type="evidence" value="ECO:0007669"/>
    <property type="project" value="TreeGrafter"/>
</dbReference>
<dbReference type="GO" id="GO:0006351">
    <property type="term" value="P:DNA-templated transcription"/>
    <property type="evidence" value="ECO:0007669"/>
    <property type="project" value="InterPro"/>
</dbReference>
<dbReference type="Pfam" id="PF04082">
    <property type="entry name" value="Fungal_trans"/>
    <property type="match status" value="1"/>
</dbReference>
<dbReference type="InterPro" id="IPR001138">
    <property type="entry name" value="Zn2Cys6_DnaBD"/>
</dbReference>
<proteinExistence type="predicted"/>
<evidence type="ECO:0000256" key="8">
    <source>
        <dbReference type="SAM" id="MobiDB-lite"/>
    </source>
</evidence>
<evidence type="ECO:0000313" key="10">
    <source>
        <dbReference type="EMBL" id="CRG84961.1"/>
    </source>
</evidence>
<keyword evidence="6" id="KW-0804">Transcription</keyword>
<evidence type="ECO:0000256" key="5">
    <source>
        <dbReference type="ARBA" id="ARBA00023125"/>
    </source>
</evidence>
<dbReference type="GO" id="GO:0008270">
    <property type="term" value="F:zinc ion binding"/>
    <property type="evidence" value="ECO:0007669"/>
    <property type="project" value="InterPro"/>
</dbReference>
<dbReference type="OrthoDB" id="3364175at2759"/>
<evidence type="ECO:0000256" key="4">
    <source>
        <dbReference type="ARBA" id="ARBA00023015"/>
    </source>
</evidence>
<keyword evidence="3" id="KW-0862">Zinc</keyword>
<evidence type="ECO:0000259" key="9">
    <source>
        <dbReference type="PROSITE" id="PS50048"/>
    </source>
</evidence>
<feature type="domain" description="Zn(2)-C6 fungal-type" evidence="9">
    <location>
        <begin position="16"/>
        <end position="46"/>
    </location>
</feature>
<dbReference type="Pfam" id="PF00172">
    <property type="entry name" value="Zn_clus"/>
    <property type="match status" value="1"/>
</dbReference>
<keyword evidence="7" id="KW-0539">Nucleus</keyword>
<dbReference type="PROSITE" id="PS50048">
    <property type="entry name" value="ZN2_CY6_FUNGAL_2"/>
    <property type="match status" value="1"/>
</dbReference>
<dbReference type="CDD" id="cd12148">
    <property type="entry name" value="fungal_TF_MHR"/>
    <property type="match status" value="1"/>
</dbReference>
<dbReference type="GO" id="GO:0000981">
    <property type="term" value="F:DNA-binding transcription factor activity, RNA polymerase II-specific"/>
    <property type="evidence" value="ECO:0007669"/>
    <property type="project" value="InterPro"/>
</dbReference>
<dbReference type="InterPro" id="IPR007219">
    <property type="entry name" value="XnlR_reg_dom"/>
</dbReference>
<keyword evidence="11" id="KW-1185">Reference proteome</keyword>
<dbReference type="PANTHER" id="PTHR47782">
    <property type="entry name" value="ZN(II)2CYS6 TRANSCRIPTION FACTOR (EUROFUNG)-RELATED"/>
    <property type="match status" value="1"/>
</dbReference>